<dbReference type="InterPro" id="IPR007438">
    <property type="entry name" value="DUF488"/>
</dbReference>
<sequence>MSAEPGEVWTIGHWTCPQSVVLDTLGQADIDMVVDVRKMPGSRRSPQFDADEMTAWLGAADIEYLHLTELAGRRSTQHDVDPTINAGWQNTSFKNYADYTLTARFEAGLNRLTTLAADRHVAIMCGEPMPWRCHRLLIANTLTARGWTVVYLVNNAAPRPHRLGQWGARPSVGPGRVVTYPPDPAPAVGSRDSHR</sequence>
<evidence type="ECO:0000313" key="3">
    <source>
        <dbReference type="Proteomes" id="UP001629745"/>
    </source>
</evidence>
<protein>
    <submittedName>
        <fullName evidence="2">DUF488 domain-containing protein</fullName>
    </submittedName>
</protein>
<reference evidence="2 3" key="1">
    <citation type="submission" date="2023-11" db="EMBL/GenBank/DDBJ databases">
        <authorList>
            <person name="Val-Calvo J."/>
            <person name="Scortti M."/>
            <person name="Vazquez-Boland J."/>
        </authorList>
    </citation>
    <scope>NUCLEOTIDE SEQUENCE [LARGE SCALE GENOMIC DNA]</scope>
    <source>
        <strain evidence="2 3">PAM 2766</strain>
    </source>
</reference>
<dbReference type="PANTHER" id="PTHR39337">
    <property type="entry name" value="BLR5642 PROTEIN"/>
    <property type="match status" value="1"/>
</dbReference>
<gene>
    <name evidence="2" type="ORF">ABEU20_000590</name>
</gene>
<proteinExistence type="predicted"/>
<name>A0ABW9F976_9NOCA</name>
<comment type="caution">
    <text evidence="2">The sequence shown here is derived from an EMBL/GenBank/DDBJ whole genome shotgun (WGS) entry which is preliminary data.</text>
</comment>
<evidence type="ECO:0000256" key="1">
    <source>
        <dbReference type="SAM" id="MobiDB-lite"/>
    </source>
</evidence>
<dbReference type="Pfam" id="PF04343">
    <property type="entry name" value="DUF488"/>
    <property type="match status" value="1"/>
</dbReference>
<evidence type="ECO:0000313" key="2">
    <source>
        <dbReference type="EMBL" id="MFM1722049.1"/>
    </source>
</evidence>
<feature type="region of interest" description="Disordered" evidence="1">
    <location>
        <begin position="174"/>
        <end position="195"/>
    </location>
</feature>
<accession>A0ABW9F976</accession>
<dbReference type="InterPro" id="IPR014519">
    <property type="entry name" value="UCP024492"/>
</dbReference>
<dbReference type="PIRSF" id="PIRSF024492">
    <property type="entry name" value="UCP024492"/>
    <property type="match status" value="1"/>
</dbReference>
<dbReference type="PANTHER" id="PTHR39337:SF1">
    <property type="entry name" value="BLR5642 PROTEIN"/>
    <property type="match status" value="1"/>
</dbReference>
<dbReference type="RefSeq" id="WP_420162637.1">
    <property type="nucleotide sequence ID" value="NZ_JBDLNV010000001.1"/>
</dbReference>
<dbReference type="Proteomes" id="UP001629745">
    <property type="component" value="Unassembled WGS sequence"/>
</dbReference>
<organism evidence="2 3">
    <name type="scientific">Rhodococcus parequi</name>
    <dbReference type="NCBI Taxonomy" id="3137122"/>
    <lineage>
        <taxon>Bacteria</taxon>
        <taxon>Bacillati</taxon>
        <taxon>Actinomycetota</taxon>
        <taxon>Actinomycetes</taxon>
        <taxon>Mycobacteriales</taxon>
        <taxon>Nocardiaceae</taxon>
        <taxon>Rhodococcus</taxon>
    </lineage>
</organism>
<dbReference type="EMBL" id="JBDLNV010000001">
    <property type="protein sequence ID" value="MFM1722049.1"/>
    <property type="molecule type" value="Genomic_DNA"/>
</dbReference>
<keyword evidence="3" id="KW-1185">Reference proteome</keyword>